<dbReference type="FunFam" id="3.90.640.10:FF:000134">
    <property type="entry name" value="Heat shock cognate 71 kDa protein"/>
    <property type="match status" value="1"/>
</dbReference>
<proteinExistence type="inferred from homology"/>
<dbReference type="FunFam" id="1.20.1270.10:FF:000003">
    <property type="entry name" value="heat shock cognate 71 kDa protein-like"/>
    <property type="match status" value="1"/>
</dbReference>
<reference evidence="12 13" key="1">
    <citation type="submission" date="2019-04" db="EMBL/GenBank/DDBJ databases">
        <title>Chromosome genome assembly for Takifugu flavidus.</title>
        <authorList>
            <person name="Xiao S."/>
        </authorList>
    </citation>
    <scope>NUCLEOTIDE SEQUENCE [LARGE SCALE GENOMIC DNA]</scope>
    <source>
        <strain evidence="12">HTHZ2018</strain>
        <tissue evidence="12">Muscle</tissue>
    </source>
</reference>
<dbReference type="EMBL" id="RHFK02000021">
    <property type="protein sequence ID" value="TWW56573.1"/>
    <property type="molecule type" value="Genomic_DNA"/>
</dbReference>
<dbReference type="InterPro" id="IPR013126">
    <property type="entry name" value="Hsp_70_fam"/>
</dbReference>
<comment type="catalytic activity">
    <reaction evidence="8">
        <text>S-adenosyl-L-homocysteine + H2O = L-homocysteine + adenosine</text>
        <dbReference type="Rhea" id="RHEA:21708"/>
        <dbReference type="ChEBI" id="CHEBI:15377"/>
        <dbReference type="ChEBI" id="CHEBI:16335"/>
        <dbReference type="ChEBI" id="CHEBI:57856"/>
        <dbReference type="ChEBI" id="CHEBI:58199"/>
        <dbReference type="EC" id="3.13.2.1"/>
    </reaction>
</comment>
<comment type="caution">
    <text evidence="12">The sequence shown here is derived from an EMBL/GenBank/DDBJ whole genome shotgun (WGS) entry which is preliminary data.</text>
</comment>
<dbReference type="SUPFAM" id="SSF51735">
    <property type="entry name" value="NAD(P)-binding Rossmann-fold domains"/>
    <property type="match status" value="1"/>
</dbReference>
<dbReference type="Gene3D" id="3.90.640.10">
    <property type="entry name" value="Actin, Chain A, domain 4"/>
    <property type="match status" value="1"/>
</dbReference>
<dbReference type="SUPFAM" id="SSF100934">
    <property type="entry name" value="Heat shock protein 70kD (HSP70), C-terminal subdomain"/>
    <property type="match status" value="1"/>
</dbReference>
<dbReference type="Pfam" id="PF00670">
    <property type="entry name" value="AdoHcyase_NAD"/>
    <property type="match status" value="1"/>
</dbReference>
<dbReference type="EC" id="3.13.2.1" evidence="8"/>
<dbReference type="FunFam" id="3.30.420.40:FF:000172">
    <property type="entry name" value="Heat shock 70 kDa protein"/>
    <property type="match status" value="1"/>
</dbReference>
<dbReference type="InterPro" id="IPR036291">
    <property type="entry name" value="NAD(P)-bd_dom_sf"/>
</dbReference>
<comment type="cofactor">
    <cofactor evidence="8">
        <name>NAD(+)</name>
        <dbReference type="ChEBI" id="CHEBI:57540"/>
    </cofactor>
    <text evidence="8">Binds 1 NAD(+) per subunit.</text>
</comment>
<dbReference type="FunFam" id="3.40.50.1480:FF:000002">
    <property type="entry name" value="Adenosylhomocysteinase"/>
    <property type="match status" value="1"/>
</dbReference>
<dbReference type="Gene3D" id="3.30.30.30">
    <property type="match status" value="1"/>
</dbReference>
<dbReference type="Proteomes" id="UP000324091">
    <property type="component" value="Chromosome 8"/>
</dbReference>
<dbReference type="SMART" id="SM00997">
    <property type="entry name" value="AdoHcyase_NAD"/>
    <property type="match status" value="1"/>
</dbReference>
<evidence type="ECO:0000256" key="2">
    <source>
        <dbReference type="ARBA" id="ARBA00007381"/>
    </source>
</evidence>
<keyword evidence="4" id="KW-0547">Nucleotide-binding</keyword>
<dbReference type="Gene3D" id="3.40.50.1480">
    <property type="entry name" value="Adenosylhomocysteinase-like"/>
    <property type="match status" value="3"/>
</dbReference>
<dbReference type="NCBIfam" id="NF001413">
    <property type="entry name" value="PRK00290.1"/>
    <property type="match status" value="1"/>
</dbReference>
<evidence type="ECO:0000313" key="13">
    <source>
        <dbReference type="Proteomes" id="UP000324091"/>
    </source>
</evidence>
<dbReference type="SUPFAM" id="SSF100920">
    <property type="entry name" value="Heat shock protein 70kD (HSP70), peptide-binding domain"/>
    <property type="match status" value="1"/>
</dbReference>
<dbReference type="CDD" id="cd00401">
    <property type="entry name" value="SAHH"/>
    <property type="match status" value="1"/>
</dbReference>
<evidence type="ECO:0000256" key="5">
    <source>
        <dbReference type="ARBA" id="ARBA00022840"/>
    </source>
</evidence>
<dbReference type="Gene3D" id="1.20.1270.10">
    <property type="match status" value="1"/>
</dbReference>
<comment type="similarity">
    <text evidence="2">Belongs to the heat shock protein 70 family.</text>
</comment>
<evidence type="ECO:0000256" key="10">
    <source>
        <dbReference type="SAM" id="MobiDB-lite"/>
    </source>
</evidence>
<comment type="similarity">
    <text evidence="1 9">Belongs to the adenosylhomocysteinase family.</text>
</comment>
<evidence type="ECO:0000256" key="8">
    <source>
        <dbReference type="RuleBase" id="RU000548"/>
    </source>
</evidence>
<comment type="pathway">
    <text evidence="8">Amino-acid biosynthesis; L-homocysteine biosynthesis; L-homocysteine from S-adenosyl-L-homocysteine: step 1/1.</text>
</comment>
<dbReference type="InterPro" id="IPR042172">
    <property type="entry name" value="Adenosylhomocyst_ase-like_sf"/>
</dbReference>
<dbReference type="CDD" id="cd10233">
    <property type="entry name" value="ASKHA_NBD_HSP70_HSPA1"/>
    <property type="match status" value="1"/>
</dbReference>
<dbReference type="SUPFAM" id="SSF52283">
    <property type="entry name" value="Formate/glycerate dehydrogenase catalytic domain-like"/>
    <property type="match status" value="1"/>
</dbReference>
<dbReference type="FunFam" id="3.40.50.1480:FF:000007">
    <property type="entry name" value="Adenosylhomocysteinase"/>
    <property type="match status" value="1"/>
</dbReference>
<dbReference type="NCBIfam" id="TIGR00936">
    <property type="entry name" value="ahcY"/>
    <property type="match status" value="1"/>
</dbReference>
<dbReference type="InterPro" id="IPR029048">
    <property type="entry name" value="HSP70_C_sf"/>
</dbReference>
<dbReference type="Pfam" id="PF00012">
    <property type="entry name" value="HSP70"/>
    <property type="match status" value="1"/>
</dbReference>
<evidence type="ECO:0000259" key="11">
    <source>
        <dbReference type="SMART" id="SM00997"/>
    </source>
</evidence>
<evidence type="ECO:0000256" key="7">
    <source>
        <dbReference type="ARBA" id="ARBA00023027"/>
    </source>
</evidence>
<dbReference type="UniPathway" id="UPA00314">
    <property type="reaction ID" value="UER00076"/>
</dbReference>
<dbReference type="GO" id="GO:0006730">
    <property type="term" value="P:one-carbon metabolic process"/>
    <property type="evidence" value="ECO:0007669"/>
    <property type="project" value="UniProtKB-KW"/>
</dbReference>
<dbReference type="SUPFAM" id="SSF53067">
    <property type="entry name" value="Actin-like ATPase domain"/>
    <property type="match status" value="2"/>
</dbReference>
<dbReference type="InterPro" id="IPR000043">
    <property type="entry name" value="Adenosylhomocysteinase-like"/>
</dbReference>
<feature type="region of interest" description="Disordered" evidence="10">
    <location>
        <begin position="1175"/>
        <end position="1200"/>
    </location>
</feature>
<evidence type="ECO:0000256" key="9">
    <source>
        <dbReference type="RuleBase" id="RU004166"/>
    </source>
</evidence>
<evidence type="ECO:0000256" key="4">
    <source>
        <dbReference type="ARBA" id="ARBA00022741"/>
    </source>
</evidence>
<keyword evidence="3 8" id="KW-0554">One-carbon metabolism</keyword>
<dbReference type="FunFam" id="2.60.34.10:FF:000002">
    <property type="entry name" value="Heat shock 70 kDa"/>
    <property type="match status" value="1"/>
</dbReference>
<dbReference type="Gene3D" id="2.60.34.10">
    <property type="entry name" value="Substrate Binding Domain Of DNAk, Chain A, domain 1"/>
    <property type="match status" value="1"/>
</dbReference>
<sequence>MTDSVVDCKTEVKQATKYVKETENVAEKYSALTVSKNSSDVNMNVGEMPSAAFTAVPTLKSVKKIQFANMEDKQEFSKYPTKAGRRSLSRSVSQSSTDSYSSAASYTDSSDDETSPRDKTQVNSHGSSDFCVKNIKQAEFGRREIEIAEQDMSALISLRKRAQGEKPLAGSNIVGCTHITAQTAVLIETLVALGAQCRWTACNIYSTQNEVAAALAETGVPVFAWKGESEDDFWWCIDRCVNMDGWQANMILDDGGDLTHWVYKKYPSVFKKVRGIVEESVTGVHRLYQLSKAGKLCVPAMNVNDSVTKQKFDNLYCCRESILDGLKRTTDIMFGGKQVVVCGYGEVGKGCCTALKALGAIVCVTEIDPICALQACMDGFRVVKLSEVIRQMDVVITCTGNKNVVTREQLDRMKNGCIVCNMGHSNTEIDVASLRSPELTWERVRSQVDHIIWPDGKRVVLLAEGRLLNLSCSTVPTFVLSITATTQALALIELFNAPVGRYKQDVYLLPKKMDEYVASLHLPIFDAHLTELTDEQAKYMGLNKNGPFKPNYYRKSKLNKMSSAKGISIGIDLGTTYSCVGVFQHGKVEIIANDQGNRTTPSYVAFTDTERLIGDAAKNQVAMNPTNTIFDAKRLIGRKFNDATVQSDMKLWPFKVISDNGRPKVQVEYKGETKAFYPEEISSMVLVKMKEIAEAYLGQKVSNAVITVPAYFNDSQRQATKDAGVISGLNVLRIINEPTAAAIAYGLDKGKRGERNVLIFDLGGGTFDVSILTIEDGIFEVKSTAGDTHLGGEDFDNRMVSHFVEEFKRKHKKDISSNKRAVRRLRTACERAKRTLSSSTQASIEIDSLFEGIDFYTSITRARFEELNSELFRGTLDPVEKALQDAKLDKTSIHEIVLVGGSTRIPKIQKLLQDFFNGRELNKSINPDEAVAYGAAVQAAILMGDTSENVQDLLLLDVAPLSLGIETAGGVMTPLIKRNTTIPTKQTQIFSTYSDNQPGVLIQVYEGERAMTKDNNLLGKFELTGIPPAPRGVPQIEVTFDIDANGILNVSAVDKSTGKENKITITNDKGRLSKEEIDQMVQDAEKYKAEDEVQREKIAAKNSLESYAYHMKSSVEDENMKGKISEEDKRTVIDKCNQAISWLENNQLAEKDEYEHQQSELEKVCKPIVTKLYQGATSSGGSSGGQTGDGSKGPTIEEVD</sequence>
<dbReference type="InterPro" id="IPR020082">
    <property type="entry name" value="S-Ado-L-homoCys_hydrolase_CS"/>
</dbReference>
<organism evidence="12 13">
    <name type="scientific">Takifugu flavidus</name>
    <name type="common">sansaifugu</name>
    <dbReference type="NCBI Taxonomy" id="433684"/>
    <lineage>
        <taxon>Eukaryota</taxon>
        <taxon>Metazoa</taxon>
        <taxon>Chordata</taxon>
        <taxon>Craniata</taxon>
        <taxon>Vertebrata</taxon>
        <taxon>Euteleostomi</taxon>
        <taxon>Actinopterygii</taxon>
        <taxon>Neopterygii</taxon>
        <taxon>Teleostei</taxon>
        <taxon>Neoteleostei</taxon>
        <taxon>Acanthomorphata</taxon>
        <taxon>Eupercaria</taxon>
        <taxon>Tetraodontiformes</taxon>
        <taxon>Tetradontoidea</taxon>
        <taxon>Tetraodontidae</taxon>
        <taxon>Takifugu</taxon>
    </lineage>
</organism>
<feature type="region of interest" description="Disordered" evidence="10">
    <location>
        <begin position="76"/>
        <end position="126"/>
    </location>
</feature>
<dbReference type="FunFam" id="3.30.30.30:FF:000001">
    <property type="entry name" value="heat shock 70 kDa protein-like"/>
    <property type="match status" value="1"/>
</dbReference>
<evidence type="ECO:0000256" key="3">
    <source>
        <dbReference type="ARBA" id="ARBA00022563"/>
    </source>
</evidence>
<dbReference type="Pfam" id="PF05221">
    <property type="entry name" value="AdoHcyase"/>
    <property type="match status" value="1"/>
</dbReference>
<dbReference type="PROSITE" id="PS01036">
    <property type="entry name" value="HSP70_3"/>
    <property type="match status" value="1"/>
</dbReference>
<keyword evidence="5" id="KW-0067">ATP-binding</keyword>
<dbReference type="FunFam" id="3.30.420.40:FF:000135">
    <property type="entry name" value="Heat shock cognate 71 kDa protein"/>
    <property type="match status" value="1"/>
</dbReference>
<dbReference type="FunFam" id="3.30.420.40:FF:000026">
    <property type="entry name" value="Heat shock protein 70"/>
    <property type="match status" value="1"/>
</dbReference>
<dbReference type="PROSITE" id="PS00738">
    <property type="entry name" value="ADOHCYASE_1"/>
    <property type="match status" value="1"/>
</dbReference>
<dbReference type="InterPro" id="IPR015878">
    <property type="entry name" value="Ado_hCys_hydrolase_NAD-bd"/>
</dbReference>
<dbReference type="GO" id="GO:0005524">
    <property type="term" value="F:ATP binding"/>
    <property type="evidence" value="ECO:0007669"/>
    <property type="project" value="UniProtKB-KW"/>
</dbReference>
<gene>
    <name evidence="12" type="ORF">D4764_08G0005600</name>
</gene>
<dbReference type="NCBIfam" id="NF004005">
    <property type="entry name" value="PRK05476.2-3"/>
    <property type="match status" value="1"/>
</dbReference>
<dbReference type="InterPro" id="IPR043129">
    <property type="entry name" value="ATPase_NBD"/>
</dbReference>
<dbReference type="SMART" id="SM00996">
    <property type="entry name" value="AdoHcyase"/>
    <property type="match status" value="1"/>
</dbReference>
<protein>
    <recommendedName>
        <fullName evidence="8">Adenosylhomocysteinase</fullName>
        <ecNumber evidence="8">3.13.2.1</ecNumber>
    </recommendedName>
</protein>
<dbReference type="InterPro" id="IPR029047">
    <property type="entry name" value="HSP70_peptide-bd_sf"/>
</dbReference>
<dbReference type="Gene3D" id="3.40.50.720">
    <property type="entry name" value="NAD(P)-binding Rossmann-like Domain"/>
    <property type="match status" value="1"/>
</dbReference>
<keyword evidence="8" id="KW-0378">Hydrolase</keyword>
<keyword evidence="13" id="KW-1185">Reference proteome</keyword>
<evidence type="ECO:0000313" key="12">
    <source>
        <dbReference type="EMBL" id="TWW56573.1"/>
    </source>
</evidence>
<dbReference type="FunFam" id="3.40.50.720:FF:000035">
    <property type="entry name" value="Adenosylhomocysteinase"/>
    <property type="match status" value="1"/>
</dbReference>
<evidence type="ECO:0000256" key="1">
    <source>
        <dbReference type="ARBA" id="ARBA00007122"/>
    </source>
</evidence>
<dbReference type="Gene3D" id="3.30.420.40">
    <property type="match status" value="2"/>
</dbReference>
<feature type="compositionally biased region" description="Low complexity" evidence="10">
    <location>
        <begin position="89"/>
        <end position="108"/>
    </location>
</feature>
<keyword evidence="7 8" id="KW-0520">NAD</keyword>
<dbReference type="GO" id="GO:0140662">
    <property type="term" value="F:ATP-dependent protein folding chaperone"/>
    <property type="evidence" value="ECO:0007669"/>
    <property type="project" value="InterPro"/>
</dbReference>
<dbReference type="PROSITE" id="PS00329">
    <property type="entry name" value="HSP70_2"/>
    <property type="match status" value="1"/>
</dbReference>
<dbReference type="PRINTS" id="PR00301">
    <property type="entry name" value="HEATSHOCK70"/>
</dbReference>
<feature type="compositionally biased region" description="Gly residues" evidence="10">
    <location>
        <begin position="1181"/>
        <end position="1191"/>
    </location>
</feature>
<dbReference type="FunFam" id="3.40.50.1480:FF:000009">
    <property type="entry name" value="Adenosylhomocysteinase like 2"/>
    <property type="match status" value="1"/>
</dbReference>
<dbReference type="PANTHER" id="PTHR19375">
    <property type="entry name" value="HEAT SHOCK PROTEIN 70KDA"/>
    <property type="match status" value="1"/>
</dbReference>
<dbReference type="AlphaFoldDB" id="A0A5C6MP03"/>
<dbReference type="PROSITE" id="PS00297">
    <property type="entry name" value="HSP70_1"/>
    <property type="match status" value="1"/>
</dbReference>
<name>A0A5C6MP03_9TELE</name>
<dbReference type="InterPro" id="IPR018181">
    <property type="entry name" value="Heat_shock_70_CS"/>
</dbReference>
<feature type="domain" description="S-adenosyl-L-homocysteine hydrolase NAD binding" evidence="11">
    <location>
        <begin position="314"/>
        <end position="475"/>
    </location>
</feature>
<dbReference type="GO" id="GO:0004013">
    <property type="term" value="F:adenosylhomocysteinase activity"/>
    <property type="evidence" value="ECO:0007669"/>
    <property type="project" value="UniProtKB-EC"/>
</dbReference>
<keyword evidence="6 12" id="KW-0346">Stress response</keyword>
<accession>A0A5C6MP03</accession>
<evidence type="ECO:0000256" key="6">
    <source>
        <dbReference type="ARBA" id="ARBA00023016"/>
    </source>
</evidence>
<dbReference type="PROSITE" id="PS00739">
    <property type="entry name" value="ADOHCYASE_2"/>
    <property type="match status" value="1"/>
</dbReference>